<accession>A0A6A4SNS1</accession>
<name>A0A6A4SNS1_SCOMX</name>
<protein>
    <submittedName>
        <fullName evidence="2">Uncharacterized protein</fullName>
    </submittedName>
</protein>
<dbReference type="Proteomes" id="UP000438429">
    <property type="component" value="Unassembled WGS sequence"/>
</dbReference>
<evidence type="ECO:0000256" key="1">
    <source>
        <dbReference type="SAM" id="MobiDB-lite"/>
    </source>
</evidence>
<gene>
    <name evidence="2" type="ORF">F2P81_013636</name>
</gene>
<evidence type="ECO:0000313" key="3">
    <source>
        <dbReference type="Proteomes" id="UP000438429"/>
    </source>
</evidence>
<dbReference type="EMBL" id="VEVO01000012">
    <property type="protein sequence ID" value="KAF0033570.1"/>
    <property type="molecule type" value="Genomic_DNA"/>
</dbReference>
<comment type="caution">
    <text evidence="2">The sequence shown here is derived from an EMBL/GenBank/DDBJ whole genome shotgun (WGS) entry which is preliminary data.</text>
</comment>
<evidence type="ECO:0000313" key="2">
    <source>
        <dbReference type="EMBL" id="KAF0033570.1"/>
    </source>
</evidence>
<feature type="region of interest" description="Disordered" evidence="1">
    <location>
        <begin position="25"/>
        <end position="62"/>
    </location>
</feature>
<dbReference type="AlphaFoldDB" id="A0A6A4SNS1"/>
<reference evidence="2 3" key="1">
    <citation type="submission" date="2019-06" db="EMBL/GenBank/DDBJ databases">
        <title>Draft genomes of female and male turbot (Scophthalmus maximus).</title>
        <authorList>
            <person name="Xu H."/>
            <person name="Xu X.-W."/>
            <person name="Shao C."/>
            <person name="Chen S."/>
        </authorList>
    </citation>
    <scope>NUCLEOTIDE SEQUENCE [LARGE SCALE GENOMIC DNA]</scope>
    <source>
        <strain evidence="2">Ysfricsl-2016a</strain>
        <tissue evidence="2">Blood</tissue>
    </source>
</reference>
<organism evidence="2 3">
    <name type="scientific">Scophthalmus maximus</name>
    <name type="common">Turbot</name>
    <name type="synonym">Psetta maxima</name>
    <dbReference type="NCBI Taxonomy" id="52904"/>
    <lineage>
        <taxon>Eukaryota</taxon>
        <taxon>Metazoa</taxon>
        <taxon>Chordata</taxon>
        <taxon>Craniata</taxon>
        <taxon>Vertebrata</taxon>
        <taxon>Euteleostomi</taxon>
        <taxon>Actinopterygii</taxon>
        <taxon>Neopterygii</taxon>
        <taxon>Teleostei</taxon>
        <taxon>Neoteleostei</taxon>
        <taxon>Acanthomorphata</taxon>
        <taxon>Carangaria</taxon>
        <taxon>Pleuronectiformes</taxon>
        <taxon>Pleuronectoidei</taxon>
        <taxon>Scophthalmidae</taxon>
        <taxon>Scophthalmus</taxon>
    </lineage>
</organism>
<feature type="compositionally biased region" description="Polar residues" evidence="1">
    <location>
        <begin position="35"/>
        <end position="49"/>
    </location>
</feature>
<sequence length="113" mass="12927">MRFRVKRNSSNPDVHLLQVVSDVNQGDSGDAFHARQTQKLQPSSPTASMSILLEKTPSDRRPTEFRRFKCQVERNTATISCPRFNNKTPCPFRGARQRLEMSTNYTRGKAITK</sequence>
<proteinExistence type="predicted"/>